<dbReference type="SUPFAM" id="SSF88659">
    <property type="entry name" value="Sigma3 and sigma4 domains of RNA polymerase sigma factors"/>
    <property type="match status" value="1"/>
</dbReference>
<dbReference type="PANTHER" id="PTHR43133">
    <property type="entry name" value="RNA POLYMERASE ECF-TYPE SIGMA FACTO"/>
    <property type="match status" value="1"/>
</dbReference>
<dbReference type="Gene3D" id="1.10.1740.10">
    <property type="match status" value="1"/>
</dbReference>
<accession>A0A939JM72</accession>
<dbReference type="AlphaFoldDB" id="A0A939JM72"/>
<evidence type="ECO:0000259" key="7">
    <source>
        <dbReference type="Pfam" id="PF08281"/>
    </source>
</evidence>
<dbReference type="EMBL" id="JAFLRJ010000716">
    <property type="protein sequence ID" value="MBO0517622.1"/>
    <property type="molecule type" value="Genomic_DNA"/>
</dbReference>
<evidence type="ECO:0000259" key="6">
    <source>
        <dbReference type="Pfam" id="PF04542"/>
    </source>
</evidence>
<evidence type="ECO:0000256" key="3">
    <source>
        <dbReference type="ARBA" id="ARBA00023082"/>
    </source>
</evidence>
<feature type="domain" description="RNA polymerase sigma-70 region 2" evidence="6">
    <location>
        <begin position="37"/>
        <end position="103"/>
    </location>
</feature>
<dbReference type="InterPro" id="IPR013324">
    <property type="entry name" value="RNA_pol_sigma_r3/r4-like"/>
</dbReference>
<sequence length="194" mass="21515">MAGDPTVTRPPDETAALEDALLTVRAVEGDEEAFAELVRRHAPGLVRLAARLLGDQPEAEDAVQEAFINAWRKLPDFRGHASFSTWLYRIVTNRCLNILRARKPQAPLEAAGDMAAPEHTTAPDRIAESHAAVDDLHRALGSLSAEQRTCWVLREWDGQSYTFIANTVGITEQAVRARVFRARRHLTSALGAWR</sequence>
<reference evidence="8" key="1">
    <citation type="submission" date="2021-03" db="EMBL/GenBank/DDBJ databases">
        <title>Streptomyces poriferae sp. nov., a novel marine sponge-derived Actinobacteria species with anti-MRSA activity.</title>
        <authorList>
            <person name="Sandoval-Powers M."/>
            <person name="Kralova S."/>
            <person name="Nguyen G.-S."/>
            <person name="Fawwal D."/>
            <person name="Degnes K."/>
            <person name="Klinkenberg G."/>
            <person name="Sletta H."/>
            <person name="Wentzel A."/>
            <person name="Liles M.R."/>
        </authorList>
    </citation>
    <scope>NUCLEOTIDE SEQUENCE</scope>
    <source>
        <strain evidence="8">DSM 41794</strain>
    </source>
</reference>
<dbReference type="GO" id="GO:0016987">
    <property type="term" value="F:sigma factor activity"/>
    <property type="evidence" value="ECO:0007669"/>
    <property type="project" value="UniProtKB-KW"/>
</dbReference>
<dbReference type="Pfam" id="PF08281">
    <property type="entry name" value="Sigma70_r4_2"/>
    <property type="match status" value="1"/>
</dbReference>
<dbReference type="SUPFAM" id="SSF88946">
    <property type="entry name" value="Sigma2 domain of RNA polymerase sigma factors"/>
    <property type="match status" value="1"/>
</dbReference>
<evidence type="ECO:0000313" key="8">
    <source>
        <dbReference type="EMBL" id="MBO0517622.1"/>
    </source>
</evidence>
<evidence type="ECO:0000256" key="4">
    <source>
        <dbReference type="ARBA" id="ARBA00023125"/>
    </source>
</evidence>
<dbReference type="InterPro" id="IPR007627">
    <property type="entry name" value="RNA_pol_sigma70_r2"/>
</dbReference>
<dbReference type="InterPro" id="IPR014284">
    <property type="entry name" value="RNA_pol_sigma-70_dom"/>
</dbReference>
<feature type="domain" description="RNA polymerase sigma factor 70 region 4 type 2" evidence="7">
    <location>
        <begin position="135"/>
        <end position="186"/>
    </location>
</feature>
<dbReference type="Gene3D" id="1.10.10.10">
    <property type="entry name" value="Winged helix-like DNA-binding domain superfamily/Winged helix DNA-binding domain"/>
    <property type="match status" value="1"/>
</dbReference>
<keyword evidence="9" id="KW-1185">Reference proteome</keyword>
<dbReference type="InterPro" id="IPR013249">
    <property type="entry name" value="RNA_pol_sigma70_r4_t2"/>
</dbReference>
<evidence type="ECO:0000313" key="9">
    <source>
        <dbReference type="Proteomes" id="UP000664167"/>
    </source>
</evidence>
<keyword evidence="3" id="KW-0731">Sigma factor</keyword>
<keyword evidence="2" id="KW-0805">Transcription regulation</keyword>
<evidence type="ECO:0000256" key="2">
    <source>
        <dbReference type="ARBA" id="ARBA00023015"/>
    </source>
</evidence>
<dbReference type="NCBIfam" id="TIGR02937">
    <property type="entry name" value="sigma70-ECF"/>
    <property type="match status" value="1"/>
</dbReference>
<keyword evidence="4" id="KW-0238">DNA-binding</keyword>
<dbReference type="RefSeq" id="WP_206969516.1">
    <property type="nucleotide sequence ID" value="NZ_BAAAJJ010000012.1"/>
</dbReference>
<dbReference type="Proteomes" id="UP000664167">
    <property type="component" value="Unassembled WGS sequence"/>
</dbReference>
<dbReference type="PANTHER" id="PTHR43133:SF8">
    <property type="entry name" value="RNA POLYMERASE SIGMA FACTOR HI_1459-RELATED"/>
    <property type="match status" value="1"/>
</dbReference>
<dbReference type="InterPro" id="IPR039425">
    <property type="entry name" value="RNA_pol_sigma-70-like"/>
</dbReference>
<evidence type="ECO:0000256" key="5">
    <source>
        <dbReference type="ARBA" id="ARBA00023163"/>
    </source>
</evidence>
<dbReference type="GO" id="GO:0003677">
    <property type="term" value="F:DNA binding"/>
    <property type="evidence" value="ECO:0007669"/>
    <property type="project" value="UniProtKB-KW"/>
</dbReference>
<proteinExistence type="inferred from homology"/>
<protein>
    <submittedName>
        <fullName evidence="8">Sigma-70 family RNA polymerase sigma factor</fullName>
    </submittedName>
</protein>
<evidence type="ECO:0000256" key="1">
    <source>
        <dbReference type="ARBA" id="ARBA00010641"/>
    </source>
</evidence>
<gene>
    <name evidence="8" type="ORF">J0695_38610</name>
</gene>
<name>A0A939JM72_9ACTN</name>
<dbReference type="InterPro" id="IPR013325">
    <property type="entry name" value="RNA_pol_sigma_r2"/>
</dbReference>
<dbReference type="InterPro" id="IPR036388">
    <property type="entry name" value="WH-like_DNA-bd_sf"/>
</dbReference>
<keyword evidence="5" id="KW-0804">Transcription</keyword>
<comment type="caution">
    <text evidence="8">The sequence shown here is derived from an EMBL/GenBank/DDBJ whole genome shotgun (WGS) entry which is preliminary data.</text>
</comment>
<dbReference type="Pfam" id="PF04542">
    <property type="entry name" value="Sigma70_r2"/>
    <property type="match status" value="1"/>
</dbReference>
<dbReference type="GO" id="GO:0006352">
    <property type="term" value="P:DNA-templated transcription initiation"/>
    <property type="evidence" value="ECO:0007669"/>
    <property type="project" value="InterPro"/>
</dbReference>
<organism evidence="8 9">
    <name type="scientific">Streptomyces beijiangensis</name>
    <dbReference type="NCBI Taxonomy" id="163361"/>
    <lineage>
        <taxon>Bacteria</taxon>
        <taxon>Bacillati</taxon>
        <taxon>Actinomycetota</taxon>
        <taxon>Actinomycetes</taxon>
        <taxon>Kitasatosporales</taxon>
        <taxon>Streptomycetaceae</taxon>
        <taxon>Streptomyces</taxon>
    </lineage>
</organism>
<comment type="similarity">
    <text evidence="1">Belongs to the sigma-70 factor family. ECF subfamily.</text>
</comment>